<protein>
    <recommendedName>
        <fullName evidence="3">Exo-alpha-sialidase</fullName>
    </recommendedName>
</protein>
<reference evidence="2" key="1">
    <citation type="submission" date="2018-06" db="EMBL/GenBank/DDBJ databases">
        <authorList>
            <person name="Zhirakovskaya E."/>
        </authorList>
    </citation>
    <scope>NUCLEOTIDE SEQUENCE</scope>
</reference>
<sequence>MPILLLTIVAAACGSTPGSDTTTAPSAPATTTAAPPSTAVSSTTVVATTTTTLPPGVLGEDWEVVDSDLNPRAAAVHGDTLFVISDDDAGIRVLSSRDGEEWTQEADLNTLSAGAITDVQYAGLVSDGSDLYGYVTTNASDGVSANGANLDLYIIDNKDGTWNVRGPETTGLDQRLEGDESFRFWEGGGHGIVARDGQVAIALTGQWWIPYETSSFDFSIVSNIEGNTWSTYAENRNRVDPSLGWFMIDGFARSDEGLIIAISDKVSDGPLQERLTDAARLSTDGVTWEPGFVPASEGISKVDFRGLVFGGGQFVAVGVQAPPTNATEDEVLTSWVSTDGLSWTLGELLMPTETSPNGVDLKRVVWTGATYVVLASDDQTRAWTWISADGINWDLTPVLPGVRGDDSSYPINGTRQLLAWNGGVVAFSPDFTSFSPPRR</sequence>
<dbReference type="SUPFAM" id="SSF50939">
    <property type="entry name" value="Sialidases"/>
    <property type="match status" value="1"/>
</dbReference>
<organism evidence="2">
    <name type="scientific">hydrothermal vent metagenome</name>
    <dbReference type="NCBI Taxonomy" id="652676"/>
    <lineage>
        <taxon>unclassified sequences</taxon>
        <taxon>metagenomes</taxon>
        <taxon>ecological metagenomes</taxon>
    </lineage>
</organism>
<dbReference type="AlphaFoldDB" id="A0A3B0SKI9"/>
<proteinExistence type="predicted"/>
<evidence type="ECO:0008006" key="3">
    <source>
        <dbReference type="Google" id="ProtNLM"/>
    </source>
</evidence>
<evidence type="ECO:0000313" key="2">
    <source>
        <dbReference type="EMBL" id="VAW06325.1"/>
    </source>
</evidence>
<feature type="region of interest" description="Disordered" evidence="1">
    <location>
        <begin position="15"/>
        <end position="37"/>
    </location>
</feature>
<dbReference type="EMBL" id="UOEK01000346">
    <property type="protein sequence ID" value="VAW06325.1"/>
    <property type="molecule type" value="Genomic_DNA"/>
</dbReference>
<gene>
    <name evidence="2" type="ORF">MNBD_ACTINO02-2919</name>
</gene>
<evidence type="ECO:0000256" key="1">
    <source>
        <dbReference type="SAM" id="MobiDB-lite"/>
    </source>
</evidence>
<dbReference type="InterPro" id="IPR036278">
    <property type="entry name" value="Sialidase_sf"/>
</dbReference>
<name>A0A3B0SKI9_9ZZZZ</name>
<accession>A0A3B0SKI9</accession>